<protein>
    <submittedName>
        <fullName evidence="1">Uncharacterized protein</fullName>
    </submittedName>
</protein>
<evidence type="ECO:0000313" key="1">
    <source>
        <dbReference type="EMBL" id="GCD53576.1"/>
    </source>
</evidence>
<gene>
    <name evidence="1" type="ORF">NBRC3188_2273</name>
</gene>
<dbReference type="RefSeq" id="WP_124296116.1">
    <property type="nucleotide sequence ID" value="NZ_BDES01000063.1"/>
</dbReference>
<dbReference type="Proteomes" id="UP000287300">
    <property type="component" value="Unassembled WGS sequence"/>
</dbReference>
<dbReference type="AlphaFoldDB" id="A0A401WW78"/>
<dbReference type="InterPro" id="IPR046723">
    <property type="entry name" value="DUF6615"/>
</dbReference>
<comment type="caution">
    <text evidence="1">The sequence shown here is derived from an EMBL/GenBank/DDBJ whole genome shotgun (WGS) entry which is preliminary data.</text>
</comment>
<accession>A0A401WW78</accession>
<evidence type="ECO:0000313" key="2">
    <source>
        <dbReference type="Proteomes" id="UP000287300"/>
    </source>
</evidence>
<dbReference type="EMBL" id="BDES01000063">
    <property type="protein sequence ID" value="GCD53576.1"/>
    <property type="molecule type" value="Genomic_DNA"/>
</dbReference>
<reference evidence="1 2" key="1">
    <citation type="submission" date="2016-06" db="EMBL/GenBank/DDBJ databases">
        <title>Acetobacter pasteurianus NBRC 3188 whole genome sequencing project.</title>
        <authorList>
            <person name="Matsutani M."/>
            <person name="Shiwa Y."/>
            <person name="Okamoto-Kainuma A."/>
            <person name="Ishikawa M."/>
            <person name="Koizumi Y."/>
            <person name="Yoshikawa H."/>
            <person name="Yakushi T."/>
            <person name="Matsushita K."/>
        </authorList>
    </citation>
    <scope>NUCLEOTIDE SEQUENCE [LARGE SCALE GENOMIC DNA]</scope>
    <source>
        <strain evidence="1 2">NBRC 3188</strain>
    </source>
</reference>
<dbReference type="Pfam" id="PF20320">
    <property type="entry name" value="DUF6615"/>
    <property type="match status" value="1"/>
</dbReference>
<organism evidence="1 2">
    <name type="scientific">Acetobacter pasteurianus NBRC 3188</name>
    <dbReference type="NCBI Taxonomy" id="1226663"/>
    <lineage>
        <taxon>Bacteria</taxon>
        <taxon>Pseudomonadati</taxon>
        <taxon>Pseudomonadota</taxon>
        <taxon>Alphaproteobacteria</taxon>
        <taxon>Acetobacterales</taxon>
        <taxon>Acetobacteraceae</taxon>
        <taxon>Acetobacter</taxon>
    </lineage>
</organism>
<sequence>MILHSILTSFFNLSSISKDEWNDLGETINHNLPRQEETITEVLLLNIKRSVPCIDKIIGFSKYEEGRNGADFQWTIINHKQNISYNMRFQAKRIQSNLTEYKDINRHIGNDKARPMQINVFIDSSIVANCVPLYIFYNYLNNLSILPKNCCSIDCRAPEHFLHTHKVWGIAISPARKVLNNLNKTILTKKNKTAHNQKVATHIKDSMPIRCLFCPKYLGITDEGEIDPYMGNFLDVIIQRISALYHEHGLDESEDYDPNLGVVQGTPENVQEVLNTLKNFTDSPIPEERLTALSEKFDGCGALMITEIN</sequence>
<name>A0A401WW78_ACEPA</name>
<proteinExistence type="predicted"/>